<comment type="caution">
    <text evidence="2">The sequence shown here is derived from an EMBL/GenBank/DDBJ whole genome shotgun (WGS) entry which is preliminary data.</text>
</comment>
<evidence type="ECO:0000313" key="3">
    <source>
        <dbReference type="Proteomes" id="UP001189429"/>
    </source>
</evidence>
<evidence type="ECO:0000313" key="2">
    <source>
        <dbReference type="EMBL" id="CAK0814480.1"/>
    </source>
</evidence>
<name>A0ABN9R6L6_9DINO</name>
<evidence type="ECO:0000256" key="1">
    <source>
        <dbReference type="SAM" id="MobiDB-lite"/>
    </source>
</evidence>
<reference evidence="2" key="1">
    <citation type="submission" date="2023-10" db="EMBL/GenBank/DDBJ databases">
        <authorList>
            <person name="Chen Y."/>
            <person name="Shah S."/>
            <person name="Dougan E. K."/>
            <person name="Thang M."/>
            <person name="Chan C."/>
        </authorList>
    </citation>
    <scope>NUCLEOTIDE SEQUENCE [LARGE SCALE GENOMIC DNA]</scope>
</reference>
<feature type="compositionally biased region" description="Polar residues" evidence="1">
    <location>
        <begin position="182"/>
        <end position="194"/>
    </location>
</feature>
<gene>
    <name evidence="2" type="ORF">PCOR1329_LOCUS18065</name>
</gene>
<sequence>AISSAKLPDRQRFLGLAALVEGLSALCELQARADGVGGGLGLAGPLPQAAAGPLCPLLRVRVPDGHCQRRGLLRAAPRLLCASLRGSHGVAPGRARLHALRAAAAGLAQVQGRRRDGPCVSPCGPDAARVAVLRPAQPHRHSRGPLRAGPAPRGGRRRGAGAASGRYSSDLPSGQGRELTVPPSQQQRLASTAEHQCPARRETLGGCKLRNCRPRSMAAGGARVVDSSAATFPILPAGAVHVSHATFALQLIGSFGAAAQ</sequence>
<organism evidence="2 3">
    <name type="scientific">Prorocentrum cordatum</name>
    <dbReference type="NCBI Taxonomy" id="2364126"/>
    <lineage>
        <taxon>Eukaryota</taxon>
        <taxon>Sar</taxon>
        <taxon>Alveolata</taxon>
        <taxon>Dinophyceae</taxon>
        <taxon>Prorocentrales</taxon>
        <taxon>Prorocentraceae</taxon>
        <taxon>Prorocentrum</taxon>
    </lineage>
</organism>
<protein>
    <submittedName>
        <fullName evidence="2">Uncharacterized protein</fullName>
    </submittedName>
</protein>
<keyword evidence="3" id="KW-1185">Reference proteome</keyword>
<accession>A0ABN9R6L6</accession>
<dbReference type="Proteomes" id="UP001189429">
    <property type="component" value="Unassembled WGS sequence"/>
</dbReference>
<feature type="non-terminal residue" evidence="2">
    <location>
        <position position="1"/>
    </location>
</feature>
<proteinExistence type="predicted"/>
<dbReference type="EMBL" id="CAUYUJ010005655">
    <property type="protein sequence ID" value="CAK0814480.1"/>
    <property type="molecule type" value="Genomic_DNA"/>
</dbReference>
<feature type="region of interest" description="Disordered" evidence="1">
    <location>
        <begin position="134"/>
        <end position="197"/>
    </location>
</feature>